<reference evidence="1 2" key="1">
    <citation type="submission" date="2020-09" db="EMBL/GenBank/DDBJ databases">
        <title>De no assembly of potato wild relative species, Solanum commersonii.</title>
        <authorList>
            <person name="Cho K."/>
        </authorList>
    </citation>
    <scope>NUCLEOTIDE SEQUENCE [LARGE SCALE GENOMIC DNA]</scope>
    <source>
        <strain evidence="1">LZ3.2</strain>
        <tissue evidence="1">Leaf</tissue>
    </source>
</reference>
<evidence type="ECO:0000313" key="1">
    <source>
        <dbReference type="EMBL" id="KAG5607899.1"/>
    </source>
</evidence>
<dbReference type="EMBL" id="JACXVP010000005">
    <property type="protein sequence ID" value="KAG5607899.1"/>
    <property type="molecule type" value="Genomic_DNA"/>
</dbReference>
<proteinExistence type="predicted"/>
<keyword evidence="2" id="KW-1185">Reference proteome</keyword>
<dbReference type="AlphaFoldDB" id="A0A9J5Z4I7"/>
<protein>
    <submittedName>
        <fullName evidence="1">Uncharacterized protein</fullName>
    </submittedName>
</protein>
<accession>A0A9J5Z4I7</accession>
<dbReference type="Proteomes" id="UP000824120">
    <property type="component" value="Chromosome 5"/>
</dbReference>
<name>A0A9J5Z4I7_SOLCO</name>
<organism evidence="1 2">
    <name type="scientific">Solanum commersonii</name>
    <name type="common">Commerson's wild potato</name>
    <name type="synonym">Commerson's nightshade</name>
    <dbReference type="NCBI Taxonomy" id="4109"/>
    <lineage>
        <taxon>Eukaryota</taxon>
        <taxon>Viridiplantae</taxon>
        <taxon>Streptophyta</taxon>
        <taxon>Embryophyta</taxon>
        <taxon>Tracheophyta</taxon>
        <taxon>Spermatophyta</taxon>
        <taxon>Magnoliopsida</taxon>
        <taxon>eudicotyledons</taxon>
        <taxon>Gunneridae</taxon>
        <taxon>Pentapetalae</taxon>
        <taxon>asterids</taxon>
        <taxon>lamiids</taxon>
        <taxon>Solanales</taxon>
        <taxon>Solanaceae</taxon>
        <taxon>Solanoideae</taxon>
        <taxon>Solaneae</taxon>
        <taxon>Solanum</taxon>
    </lineage>
</organism>
<gene>
    <name evidence="1" type="ORF">H5410_029391</name>
</gene>
<sequence length="76" mass="8140">MDMLIRERGGLWGRDDKVGGGCGVHCCVIVAVCGGDEEEEMVVEIGNGIKREGGGNNGKGSNMPSNFQKRLIYAIR</sequence>
<comment type="caution">
    <text evidence="1">The sequence shown here is derived from an EMBL/GenBank/DDBJ whole genome shotgun (WGS) entry which is preliminary data.</text>
</comment>
<evidence type="ECO:0000313" key="2">
    <source>
        <dbReference type="Proteomes" id="UP000824120"/>
    </source>
</evidence>